<protein>
    <submittedName>
        <fullName evidence="7">Transcription factor MYB35-like isoform X1</fullName>
    </submittedName>
</protein>
<keyword evidence="2" id="KW-0677">Repeat</keyword>
<feature type="domain" description="Myb-like" evidence="5">
    <location>
        <begin position="57"/>
        <end position="107"/>
    </location>
</feature>
<dbReference type="PROSITE" id="PS51294">
    <property type="entry name" value="HTH_MYB"/>
    <property type="match status" value="1"/>
</dbReference>
<keyword evidence="8" id="KW-1185">Reference proteome</keyword>
<dbReference type="GO" id="GO:0003677">
    <property type="term" value="F:DNA binding"/>
    <property type="evidence" value="ECO:0007669"/>
    <property type="project" value="UniProtKB-KW"/>
</dbReference>
<reference evidence="7 8" key="1">
    <citation type="submission" date="2024-06" db="EMBL/GenBank/DDBJ databases">
        <title>A chromosome level genome sequence of Diviner's sage (Salvia divinorum).</title>
        <authorList>
            <person name="Ford S.A."/>
            <person name="Ro D.-K."/>
            <person name="Ness R.W."/>
            <person name="Phillips M.A."/>
        </authorList>
    </citation>
    <scope>NUCLEOTIDE SEQUENCE [LARGE SCALE GENOMIC DNA]</scope>
    <source>
        <strain evidence="7">SAF-2024a</strain>
        <tissue evidence="7">Leaf</tissue>
    </source>
</reference>
<dbReference type="EMBL" id="JBEAFC010000002">
    <property type="protein sequence ID" value="KAL1566258.1"/>
    <property type="molecule type" value="Genomic_DNA"/>
</dbReference>
<name>A0ABD1IFF4_SALDI</name>
<dbReference type="CDD" id="cd00167">
    <property type="entry name" value="SANT"/>
    <property type="match status" value="1"/>
</dbReference>
<dbReference type="Pfam" id="PF00249">
    <property type="entry name" value="Myb_DNA-binding"/>
    <property type="match status" value="1"/>
</dbReference>
<keyword evidence="4" id="KW-0539">Nucleus</keyword>
<evidence type="ECO:0000256" key="1">
    <source>
        <dbReference type="ARBA" id="ARBA00004123"/>
    </source>
</evidence>
<dbReference type="PANTHER" id="PTHR47994:SF5">
    <property type="entry name" value="F14D16.11-RELATED"/>
    <property type="match status" value="1"/>
</dbReference>
<dbReference type="PANTHER" id="PTHR47994">
    <property type="entry name" value="F14D16.11-RELATED"/>
    <property type="match status" value="1"/>
</dbReference>
<accession>A0ABD1IFF4</accession>
<dbReference type="GO" id="GO:0005634">
    <property type="term" value="C:nucleus"/>
    <property type="evidence" value="ECO:0007669"/>
    <property type="project" value="UniProtKB-SubCell"/>
</dbReference>
<evidence type="ECO:0000259" key="5">
    <source>
        <dbReference type="PROSITE" id="PS50090"/>
    </source>
</evidence>
<sequence>MVKTSSSELMKAVWNEDAEAKMAAAFASKRSGQEFWMVGDRRSGKKCRERWRSSARKPDPKLTSFTPQEEDLIIQLHSVLGSRWSIIAQQLQEKTESDVKNLWNSKLKKKLSAMGIDPVTHKPFSQILADYGSVGAFPRGKATRHHPPPLEREFKGESVVTSPTKAELCDQVEAIDMEASSFSWSDFFLEEAFAEQENIIEQFGVGGEVLGDGEIGGGGGGGGGFEASSSAFVEAMIGKQDEMCSEMPCFYDEPFYY</sequence>
<evidence type="ECO:0000313" key="8">
    <source>
        <dbReference type="Proteomes" id="UP001567538"/>
    </source>
</evidence>
<dbReference type="InterPro" id="IPR017930">
    <property type="entry name" value="Myb_dom"/>
</dbReference>
<proteinExistence type="predicted"/>
<dbReference type="InterPro" id="IPR015495">
    <property type="entry name" value="Myb_TF_plants"/>
</dbReference>
<comment type="subcellular location">
    <subcellularLocation>
        <location evidence="1">Nucleus</location>
    </subcellularLocation>
</comment>
<dbReference type="Gene3D" id="1.10.10.60">
    <property type="entry name" value="Homeodomain-like"/>
    <property type="match status" value="1"/>
</dbReference>
<feature type="domain" description="HTH myb-type" evidence="6">
    <location>
        <begin position="57"/>
        <end position="111"/>
    </location>
</feature>
<dbReference type="InterPro" id="IPR009057">
    <property type="entry name" value="Homeodomain-like_sf"/>
</dbReference>
<gene>
    <name evidence="7" type="ORF">AAHA92_01889</name>
</gene>
<organism evidence="7 8">
    <name type="scientific">Salvia divinorum</name>
    <name type="common">Maria pastora</name>
    <name type="synonym">Diviner's sage</name>
    <dbReference type="NCBI Taxonomy" id="28513"/>
    <lineage>
        <taxon>Eukaryota</taxon>
        <taxon>Viridiplantae</taxon>
        <taxon>Streptophyta</taxon>
        <taxon>Embryophyta</taxon>
        <taxon>Tracheophyta</taxon>
        <taxon>Spermatophyta</taxon>
        <taxon>Magnoliopsida</taxon>
        <taxon>eudicotyledons</taxon>
        <taxon>Gunneridae</taxon>
        <taxon>Pentapetalae</taxon>
        <taxon>asterids</taxon>
        <taxon>lamiids</taxon>
        <taxon>Lamiales</taxon>
        <taxon>Lamiaceae</taxon>
        <taxon>Nepetoideae</taxon>
        <taxon>Mentheae</taxon>
        <taxon>Salviinae</taxon>
        <taxon>Salvia</taxon>
        <taxon>Salvia subgen. Calosphace</taxon>
    </lineage>
</organism>
<dbReference type="AlphaFoldDB" id="A0ABD1IFF4"/>
<dbReference type="FunFam" id="1.10.10.60:FF:000645">
    <property type="entry name" value="Os07g0634900 protein"/>
    <property type="match status" value="1"/>
</dbReference>
<dbReference type="PROSITE" id="PS50090">
    <property type="entry name" value="MYB_LIKE"/>
    <property type="match status" value="1"/>
</dbReference>
<evidence type="ECO:0000259" key="6">
    <source>
        <dbReference type="PROSITE" id="PS51294"/>
    </source>
</evidence>
<dbReference type="Proteomes" id="UP001567538">
    <property type="component" value="Unassembled WGS sequence"/>
</dbReference>
<evidence type="ECO:0000256" key="3">
    <source>
        <dbReference type="ARBA" id="ARBA00023125"/>
    </source>
</evidence>
<comment type="caution">
    <text evidence="7">The sequence shown here is derived from an EMBL/GenBank/DDBJ whole genome shotgun (WGS) entry which is preliminary data.</text>
</comment>
<dbReference type="SMART" id="SM00717">
    <property type="entry name" value="SANT"/>
    <property type="match status" value="1"/>
</dbReference>
<evidence type="ECO:0000313" key="7">
    <source>
        <dbReference type="EMBL" id="KAL1566258.1"/>
    </source>
</evidence>
<dbReference type="SUPFAM" id="SSF46689">
    <property type="entry name" value="Homeodomain-like"/>
    <property type="match status" value="1"/>
</dbReference>
<evidence type="ECO:0000256" key="2">
    <source>
        <dbReference type="ARBA" id="ARBA00022737"/>
    </source>
</evidence>
<evidence type="ECO:0000256" key="4">
    <source>
        <dbReference type="ARBA" id="ARBA00023242"/>
    </source>
</evidence>
<dbReference type="InterPro" id="IPR001005">
    <property type="entry name" value="SANT/Myb"/>
</dbReference>
<keyword evidence="3" id="KW-0238">DNA-binding</keyword>